<evidence type="ECO:0000256" key="1">
    <source>
        <dbReference type="ARBA" id="ARBA00022603"/>
    </source>
</evidence>
<comment type="pathway">
    <text evidence="4">Quinol/quinone metabolism; menaquinone biosynthesis; menaquinol from 1,4-dihydroxy-2-naphthoate: step 2/2.</text>
</comment>
<dbReference type="GO" id="GO:0009234">
    <property type="term" value="P:menaquinone biosynthetic process"/>
    <property type="evidence" value="ECO:0007669"/>
    <property type="project" value="UniProtKB-UniRule"/>
</dbReference>
<dbReference type="EMBL" id="FOWE01000004">
    <property type="protein sequence ID" value="SFO18861.1"/>
    <property type="molecule type" value="Genomic_DNA"/>
</dbReference>
<dbReference type="NCBIfam" id="NF001241">
    <property type="entry name" value="PRK00216.1-2"/>
    <property type="match status" value="1"/>
</dbReference>
<feature type="binding site" evidence="4">
    <location>
        <position position="102"/>
    </location>
    <ligand>
        <name>S-adenosyl-L-methionine</name>
        <dbReference type="ChEBI" id="CHEBI:59789"/>
    </ligand>
</feature>
<dbReference type="PROSITE" id="PS51608">
    <property type="entry name" value="SAM_MT_UBIE"/>
    <property type="match status" value="1"/>
</dbReference>
<proteinExistence type="inferred from homology"/>
<dbReference type="CDD" id="cd02440">
    <property type="entry name" value="AdoMet_MTases"/>
    <property type="match status" value="1"/>
</dbReference>
<dbReference type="PROSITE" id="PS01183">
    <property type="entry name" value="UBIE_1"/>
    <property type="match status" value="1"/>
</dbReference>
<keyword evidence="2 4" id="KW-0808">Transferase</keyword>
<comment type="similarity">
    <text evidence="4">Belongs to the class I-like SAM-binding methyltransferase superfamily. MenG/UbiE family.</text>
</comment>
<organism evidence="5 6">
    <name type="scientific">Geodermatophilus obscurus</name>
    <dbReference type="NCBI Taxonomy" id="1861"/>
    <lineage>
        <taxon>Bacteria</taxon>
        <taxon>Bacillati</taxon>
        <taxon>Actinomycetota</taxon>
        <taxon>Actinomycetes</taxon>
        <taxon>Geodermatophilales</taxon>
        <taxon>Geodermatophilaceae</taxon>
        <taxon>Geodermatophilus</taxon>
    </lineage>
</organism>
<evidence type="ECO:0000256" key="3">
    <source>
        <dbReference type="ARBA" id="ARBA00022691"/>
    </source>
</evidence>
<evidence type="ECO:0000256" key="2">
    <source>
        <dbReference type="ARBA" id="ARBA00022679"/>
    </source>
</evidence>
<evidence type="ECO:0000313" key="5">
    <source>
        <dbReference type="EMBL" id="SFO18861.1"/>
    </source>
</evidence>
<dbReference type="PROSITE" id="PS01184">
    <property type="entry name" value="UBIE_2"/>
    <property type="match status" value="1"/>
</dbReference>
<feature type="binding site" evidence="4">
    <location>
        <position position="47"/>
    </location>
    <ligand>
        <name>S-adenosyl-L-methionine</name>
        <dbReference type="ChEBI" id="CHEBI:59789"/>
    </ligand>
</feature>
<reference evidence="6" key="1">
    <citation type="submission" date="2016-10" db="EMBL/GenBank/DDBJ databases">
        <authorList>
            <person name="Varghese N."/>
            <person name="Submissions S."/>
        </authorList>
    </citation>
    <scope>NUCLEOTIDE SEQUENCE [LARGE SCALE GENOMIC DNA]</scope>
    <source>
        <strain evidence="6">DSM 43161</strain>
    </source>
</reference>
<name>A0A1I5F6A6_9ACTN</name>
<dbReference type="Proteomes" id="UP000183642">
    <property type="component" value="Unassembled WGS sequence"/>
</dbReference>
<dbReference type="PANTHER" id="PTHR43591">
    <property type="entry name" value="METHYLTRANSFERASE"/>
    <property type="match status" value="1"/>
</dbReference>
<dbReference type="Pfam" id="PF01209">
    <property type="entry name" value="Ubie_methyltran"/>
    <property type="match status" value="1"/>
</dbReference>
<dbReference type="InterPro" id="IPR023576">
    <property type="entry name" value="UbiE/COQ5_MeTrFase_CS"/>
</dbReference>
<keyword evidence="6" id="KW-1185">Reference proteome</keyword>
<comment type="catalytic activity">
    <reaction evidence="4">
        <text>a 2-demethylmenaquinol + S-adenosyl-L-methionine = a menaquinol + S-adenosyl-L-homocysteine + H(+)</text>
        <dbReference type="Rhea" id="RHEA:42640"/>
        <dbReference type="Rhea" id="RHEA-COMP:9539"/>
        <dbReference type="Rhea" id="RHEA-COMP:9563"/>
        <dbReference type="ChEBI" id="CHEBI:15378"/>
        <dbReference type="ChEBI" id="CHEBI:18151"/>
        <dbReference type="ChEBI" id="CHEBI:55437"/>
        <dbReference type="ChEBI" id="CHEBI:57856"/>
        <dbReference type="ChEBI" id="CHEBI:59789"/>
        <dbReference type="EC" id="2.1.1.163"/>
    </reaction>
</comment>
<sequence>MFDGVARRYDLTNTVLSGGRDASWRRATREALGARPGDTVLDVAAGTGVSTVELAAGGVRAIACDFSQGMLRAGAGRPVPMVAGDAMALPFADASVDGLVVSFGLRNVADPDAALREFARVVRPGGTLVVCEFSSPTWTPFRTVYTEYLMRALPRIARAVSSNPDAYVYLAESIRAWPDQPALAARIQAAGWADVEWRDLTGGIVALHRARRP</sequence>
<evidence type="ECO:0000313" key="6">
    <source>
        <dbReference type="Proteomes" id="UP000183642"/>
    </source>
</evidence>
<feature type="binding site" evidence="4">
    <location>
        <position position="65"/>
    </location>
    <ligand>
        <name>S-adenosyl-L-methionine</name>
        <dbReference type="ChEBI" id="CHEBI:59789"/>
    </ligand>
</feature>
<protein>
    <recommendedName>
        <fullName evidence="4">Demethylmenaquinone methyltransferase</fullName>
        <ecNumber evidence="4">2.1.1.163</ecNumber>
    </recommendedName>
</protein>
<dbReference type="HAMAP" id="MF_01813">
    <property type="entry name" value="MenG_UbiE_methyltr"/>
    <property type="match status" value="1"/>
</dbReference>
<dbReference type="GO" id="GO:0032259">
    <property type="term" value="P:methylation"/>
    <property type="evidence" value="ECO:0007669"/>
    <property type="project" value="UniProtKB-KW"/>
</dbReference>
<dbReference type="NCBIfam" id="TIGR01934">
    <property type="entry name" value="MenG_MenH_UbiE"/>
    <property type="match status" value="1"/>
</dbReference>
<keyword evidence="3 4" id="KW-0949">S-adenosyl-L-methionine</keyword>
<comment type="function">
    <text evidence="4">Methyltransferase required for the conversion of demethylmenaquinol (DMKH2) to menaquinol (MKH2).</text>
</comment>
<dbReference type="UniPathway" id="UPA00079">
    <property type="reaction ID" value="UER00169"/>
</dbReference>
<dbReference type="Gene3D" id="3.40.50.150">
    <property type="entry name" value="Vaccinia Virus protein VP39"/>
    <property type="match status" value="1"/>
</dbReference>
<keyword evidence="1 4" id="KW-0489">Methyltransferase</keyword>
<dbReference type="InterPro" id="IPR029063">
    <property type="entry name" value="SAM-dependent_MTases_sf"/>
</dbReference>
<dbReference type="InterPro" id="IPR004033">
    <property type="entry name" value="UbiE/COQ5_MeTrFase"/>
</dbReference>
<dbReference type="EC" id="2.1.1.163" evidence="4"/>
<dbReference type="SUPFAM" id="SSF53335">
    <property type="entry name" value="S-adenosyl-L-methionine-dependent methyltransferases"/>
    <property type="match status" value="1"/>
</dbReference>
<dbReference type="GO" id="GO:0043770">
    <property type="term" value="F:demethylmenaquinone methyltransferase activity"/>
    <property type="evidence" value="ECO:0007669"/>
    <property type="project" value="UniProtKB-UniRule"/>
</dbReference>
<evidence type="ECO:0000256" key="4">
    <source>
        <dbReference type="HAMAP-Rule" id="MF_01813"/>
    </source>
</evidence>
<dbReference type="AlphaFoldDB" id="A0A1I5F6A6"/>
<keyword evidence="4" id="KW-0474">Menaquinone biosynthesis</keyword>
<accession>A0A1I5F6A6</accession>
<feature type="binding site" evidence="4">
    <location>
        <begin position="85"/>
        <end position="86"/>
    </location>
    <ligand>
        <name>S-adenosyl-L-methionine</name>
        <dbReference type="ChEBI" id="CHEBI:59789"/>
    </ligand>
</feature>
<gene>
    <name evidence="4" type="primary">menG</name>
    <name evidence="5" type="ORF">SAMN05660359_01881</name>
</gene>
<dbReference type="PANTHER" id="PTHR43591:SF24">
    <property type="entry name" value="2-METHOXY-6-POLYPRENYL-1,4-BENZOQUINOL METHYLASE, MITOCHONDRIAL"/>
    <property type="match status" value="1"/>
</dbReference>